<dbReference type="NCBIfam" id="NF045838">
    <property type="entry name" value="MG289_thiam_LP"/>
    <property type="match status" value="1"/>
</dbReference>
<dbReference type="EMBL" id="KF806458">
    <property type="protein sequence ID" value="AHN15434.1"/>
    <property type="molecule type" value="Genomic_DNA"/>
</dbReference>
<reference evidence="8" key="1">
    <citation type="journal article" date="2014" name="J. Clin. Microbiol.">
        <title>Multilocus Sequence Typing of Mycoplasma hyorhinis Strains Identified by a Real-Time TaqMan PCR Assay.</title>
        <authorList>
            <person name="Tocqueville V."/>
            <person name="Ferre S."/>
            <person name="Nguyen N.H."/>
            <person name="Kempf I."/>
            <person name="Marois-Crehan C."/>
        </authorList>
    </citation>
    <scope>NUCLEOTIDE SEQUENCE</scope>
    <source>
        <strain evidence="1">Mhr100</strain>
        <strain evidence="2">Mhr123</strain>
        <strain evidence="3">Mhr17</strain>
        <strain evidence="4">Mhr21</strain>
        <strain evidence="7">Mhr30</strain>
        <strain evidence="6">Mhr39</strain>
        <strain evidence="8">Mhr47</strain>
        <strain evidence="5">Mhr60</strain>
    </source>
</reference>
<evidence type="ECO:0000313" key="8">
    <source>
        <dbReference type="EMBL" id="AHN15434.1"/>
    </source>
</evidence>
<organism evidence="8">
    <name type="scientific">Mesomycoplasma hyorhinis</name>
    <name type="common">Mycoplasma hyorhinis</name>
    <dbReference type="NCBI Taxonomy" id="2100"/>
    <lineage>
        <taxon>Bacteria</taxon>
        <taxon>Bacillati</taxon>
        <taxon>Mycoplasmatota</taxon>
        <taxon>Mycoplasmoidales</taxon>
        <taxon>Metamycoplasmataceae</taxon>
        <taxon>Mesomycoplasma</taxon>
    </lineage>
</organism>
<dbReference type="InterPro" id="IPR010592">
    <property type="entry name" value="CypI"/>
</dbReference>
<dbReference type="Pfam" id="PF06646">
    <property type="entry name" value="CypI"/>
    <property type="match status" value="1"/>
</dbReference>
<dbReference type="InterPro" id="IPR043100">
    <property type="entry name" value="CypI_dom_II"/>
</dbReference>
<dbReference type="EMBL" id="KF806455">
    <property type="protein sequence ID" value="AHN15432.1"/>
    <property type="molecule type" value="Genomic_DNA"/>
</dbReference>
<dbReference type="PIRSF" id="PIRSF004523">
    <property type="entry name" value="Mycoplasma_p37"/>
    <property type="match status" value="1"/>
</dbReference>
<evidence type="ECO:0000313" key="6">
    <source>
        <dbReference type="EMBL" id="AHN15430.1"/>
    </source>
</evidence>
<dbReference type="EMBL" id="KF806449">
    <property type="protein sequence ID" value="AHN15427.1"/>
    <property type="molecule type" value="Genomic_DNA"/>
</dbReference>
<evidence type="ECO:0000313" key="7">
    <source>
        <dbReference type="EMBL" id="AHN15432.1"/>
    </source>
</evidence>
<proteinExistence type="predicted"/>
<name>X2GEB7_MESHY</name>
<evidence type="ECO:0000313" key="4">
    <source>
        <dbReference type="EMBL" id="AHN15427.1"/>
    </source>
</evidence>
<protein>
    <submittedName>
        <fullName evidence="8">Membrane lipoprotein</fullName>
    </submittedName>
</protein>
<dbReference type="Gene3D" id="3.40.190.180">
    <property type="entry name" value="Cypl, domain I"/>
    <property type="match status" value="1"/>
</dbReference>
<sequence>LFFIYKFLKLSLSQKLIKEVAFLLKKFKNFILFSSIFSPIAFAISCSNTGVVKQEDVSVSQGQWDKSITFGVSEAWLNKKKGDKEVNKEVINTFLENFKKEFNKLKNANDKTKNFDDVDFKVTPIQDSTVLLNNLSTDNPELDFGINASGKLVEFLKNNPGIITPALETTTNSFVFDKEKDKFYVDGTDSDPLVKIAKEINKIFVETPYASWTDENHKWNGNVYQSVYDPTVQANFYRGMIWIKGNDETLAKIKKAWNDKDWNTFRNFGILHGKDNSSSKFKLEETILKNHFQNKFTTLNEDRSAHPNAYKQKSADTLGTLDDFHIAFSEEGSFAWTHNKSATKPFETKANEKMEALIVTNPIPYDVGVFRKSVNQLEQNLIVQTFINLAKNKQDTYGPLLGYNGYKKIDNFQKEIVEVYEKAIK</sequence>
<dbReference type="EMBL" id="KF806452">
    <property type="protein sequence ID" value="AHN15430.1"/>
    <property type="molecule type" value="Genomic_DNA"/>
</dbReference>
<feature type="non-terminal residue" evidence="8">
    <location>
        <position position="1"/>
    </location>
</feature>
<dbReference type="EMBL" id="KF806446">
    <property type="protein sequence ID" value="AHN15424.1"/>
    <property type="molecule type" value="Genomic_DNA"/>
</dbReference>
<accession>X2GEB7</accession>
<dbReference type="AlphaFoldDB" id="X2GEB7"/>
<dbReference type="FunFam" id="3.40.190.190:FF:000001">
    <property type="entry name" value="High affinity transport system protein"/>
    <property type="match status" value="1"/>
</dbReference>
<evidence type="ECO:0000313" key="1">
    <source>
        <dbReference type="EMBL" id="AHN15424.1"/>
    </source>
</evidence>
<keyword evidence="8" id="KW-0449">Lipoprotein</keyword>
<evidence type="ECO:0000313" key="5">
    <source>
        <dbReference type="EMBL" id="AHN15429.1"/>
    </source>
</evidence>
<dbReference type="Gene3D" id="3.40.190.190">
    <property type="entry name" value="CypI, domain 2"/>
    <property type="match status" value="1"/>
</dbReference>
<gene>
    <name evidence="8" type="primary">p37</name>
</gene>
<dbReference type="InterPro" id="IPR043099">
    <property type="entry name" value="CypI_dom_I"/>
</dbReference>
<evidence type="ECO:0000313" key="2">
    <source>
        <dbReference type="EMBL" id="AHN15425.1"/>
    </source>
</evidence>
<dbReference type="EMBL" id="KF806448">
    <property type="protein sequence ID" value="AHN15426.1"/>
    <property type="molecule type" value="Genomic_DNA"/>
</dbReference>
<dbReference type="EMBL" id="KF806447">
    <property type="protein sequence ID" value="AHN15425.1"/>
    <property type="molecule type" value="Genomic_DNA"/>
</dbReference>
<dbReference type="EMBL" id="KF806451">
    <property type="protein sequence ID" value="AHN15429.1"/>
    <property type="molecule type" value="Genomic_DNA"/>
</dbReference>
<evidence type="ECO:0000313" key="3">
    <source>
        <dbReference type="EMBL" id="AHN15426.1"/>
    </source>
</evidence>